<dbReference type="Proteomes" id="UP000436006">
    <property type="component" value="Unassembled WGS sequence"/>
</dbReference>
<dbReference type="EMBL" id="WPIN01000002">
    <property type="protein sequence ID" value="MVM29471.1"/>
    <property type="molecule type" value="Genomic_DNA"/>
</dbReference>
<keyword evidence="2" id="KW-1185">Reference proteome</keyword>
<dbReference type="AlphaFoldDB" id="A0A7K1S6L5"/>
<gene>
    <name evidence="1" type="ORF">GO755_05465</name>
</gene>
<evidence type="ECO:0000313" key="1">
    <source>
        <dbReference type="EMBL" id="MVM29471.1"/>
    </source>
</evidence>
<comment type="caution">
    <text evidence="1">The sequence shown here is derived from an EMBL/GenBank/DDBJ whole genome shotgun (WGS) entry which is preliminary data.</text>
</comment>
<name>A0A7K1S6L5_9BACT</name>
<proteinExistence type="predicted"/>
<accession>A0A7K1S6L5</accession>
<reference evidence="1 2" key="1">
    <citation type="submission" date="2019-12" db="EMBL/GenBank/DDBJ databases">
        <title>Spirosoma sp. HMF4905 genome sequencing and assembly.</title>
        <authorList>
            <person name="Kang H."/>
            <person name="Cha I."/>
            <person name="Kim H."/>
            <person name="Joh K."/>
        </authorList>
    </citation>
    <scope>NUCLEOTIDE SEQUENCE [LARGE SCALE GENOMIC DNA]</scope>
    <source>
        <strain evidence="1 2">HMF4905</strain>
    </source>
</reference>
<evidence type="ECO:0000313" key="2">
    <source>
        <dbReference type="Proteomes" id="UP000436006"/>
    </source>
</evidence>
<organism evidence="1 2">
    <name type="scientific">Spirosoma arboris</name>
    <dbReference type="NCBI Taxonomy" id="2682092"/>
    <lineage>
        <taxon>Bacteria</taxon>
        <taxon>Pseudomonadati</taxon>
        <taxon>Bacteroidota</taxon>
        <taxon>Cytophagia</taxon>
        <taxon>Cytophagales</taxon>
        <taxon>Cytophagaceae</taxon>
        <taxon>Spirosoma</taxon>
    </lineage>
</organism>
<sequence length="178" mass="19729">MRTVSLLTIFFLISLTIHAQQRRRDDDTSHYRSVPVPAHLLPIERAFGSSSLGSLYFYGGKKLSSPYSLEIPFYELNDPDVSHHFQAFRTLTTLSRLTAIAPLAYILLTSNRTNGTYWSVYGGSIAASLTLSIIGNGQVNKAVTRYNEMLRQPRVSISAARIPITGQVSMGAGLVWSF</sequence>
<protein>
    <submittedName>
        <fullName evidence="1">Uncharacterized protein</fullName>
    </submittedName>
</protein>
<dbReference type="RefSeq" id="WP_157583729.1">
    <property type="nucleotide sequence ID" value="NZ_WPIN01000002.1"/>
</dbReference>